<protein>
    <submittedName>
        <fullName evidence="1">Uncharacterized protein</fullName>
    </submittedName>
</protein>
<evidence type="ECO:0000313" key="2">
    <source>
        <dbReference type="Proteomes" id="UP000006001"/>
    </source>
</evidence>
<gene>
    <name evidence="1" type="ORF">HMPREF0762_01023</name>
</gene>
<sequence>MDDRIPTHAHPPSIGFSETAILYFFQKCKQQGENGMFFKIVSRI</sequence>
<dbReference type="AlphaFoldDB" id="D0WGR8"/>
<name>D0WGR8_SLAES</name>
<comment type="caution">
    <text evidence="1">The sequence shown here is derived from an EMBL/GenBank/DDBJ whole genome shotgun (WGS) entry which is preliminary data.</text>
</comment>
<organism evidence="1 2">
    <name type="scientific">Slackia exigua (strain ATCC 700122 / DSM 15923 / CIP 105133 / JCM 11022 / KCTC 5966 / S-7)</name>
    <dbReference type="NCBI Taxonomy" id="649764"/>
    <lineage>
        <taxon>Bacteria</taxon>
        <taxon>Bacillati</taxon>
        <taxon>Actinomycetota</taxon>
        <taxon>Coriobacteriia</taxon>
        <taxon>Eggerthellales</taxon>
        <taxon>Eggerthellaceae</taxon>
        <taxon>Slackia</taxon>
    </lineage>
</organism>
<keyword evidence="2" id="KW-1185">Reference proteome</keyword>
<dbReference type="HOGENOM" id="CLU_3222134_0_0_11"/>
<reference evidence="1" key="1">
    <citation type="submission" date="2009-10" db="EMBL/GenBank/DDBJ databases">
        <authorList>
            <person name="Weinstock G."/>
            <person name="Sodergren E."/>
            <person name="Clifton S."/>
            <person name="Fulton L."/>
            <person name="Fulton B."/>
            <person name="Courtney L."/>
            <person name="Fronick C."/>
            <person name="Harrison M."/>
            <person name="Strong C."/>
            <person name="Farmer C."/>
            <person name="Delahaunty K."/>
            <person name="Markovic C."/>
            <person name="Hall O."/>
            <person name="Minx P."/>
            <person name="Tomlinson C."/>
            <person name="Mitreva M."/>
            <person name="Nelson J."/>
            <person name="Hou S."/>
            <person name="Wollam A."/>
            <person name="Pepin K.H."/>
            <person name="Johnson M."/>
            <person name="Bhonagiri V."/>
            <person name="Nash W.E."/>
            <person name="Warren W."/>
            <person name="Chinwalla A."/>
            <person name="Mardis E.R."/>
            <person name="Wilson R.K."/>
        </authorList>
    </citation>
    <scope>NUCLEOTIDE SEQUENCE [LARGE SCALE GENOMIC DNA]</scope>
    <source>
        <strain evidence="1">ATCC 700122</strain>
    </source>
</reference>
<accession>D0WGR8</accession>
<evidence type="ECO:0000313" key="1">
    <source>
        <dbReference type="EMBL" id="EEZ61682.1"/>
    </source>
</evidence>
<dbReference type="STRING" id="649764.HMPREF0762_01023"/>
<dbReference type="EMBL" id="ACUX02000006">
    <property type="protein sequence ID" value="EEZ61682.1"/>
    <property type="molecule type" value="Genomic_DNA"/>
</dbReference>
<dbReference type="Proteomes" id="UP000006001">
    <property type="component" value="Unassembled WGS sequence"/>
</dbReference>
<proteinExistence type="predicted"/>